<dbReference type="RefSeq" id="WP_239406852.1">
    <property type="nucleotide sequence ID" value="NZ_CP023994.1"/>
</dbReference>
<protein>
    <submittedName>
        <fullName evidence="2">Glycosyl transferase family 2</fullName>
    </submittedName>
</protein>
<name>A0A2Z3RYP4_9MICO</name>
<dbReference type="Proteomes" id="UP000246894">
    <property type="component" value="Chromosome"/>
</dbReference>
<proteinExistence type="predicted"/>
<evidence type="ECO:0000313" key="3">
    <source>
        <dbReference type="Proteomes" id="UP000246894"/>
    </source>
</evidence>
<evidence type="ECO:0000313" key="2">
    <source>
        <dbReference type="EMBL" id="AWR21056.1"/>
    </source>
</evidence>
<feature type="domain" description="Glycosyltransferase 2-like" evidence="1">
    <location>
        <begin position="9"/>
        <end position="159"/>
    </location>
</feature>
<keyword evidence="2" id="KW-0808">Transferase</keyword>
<evidence type="ECO:0000259" key="1">
    <source>
        <dbReference type="Pfam" id="PF00535"/>
    </source>
</evidence>
<dbReference type="InterPro" id="IPR029044">
    <property type="entry name" value="Nucleotide-diphossugar_trans"/>
</dbReference>
<dbReference type="InterPro" id="IPR001173">
    <property type="entry name" value="Glyco_trans_2-like"/>
</dbReference>
<accession>A0A2Z3RYP4</accession>
<keyword evidence="3" id="KW-1185">Reference proteome</keyword>
<dbReference type="SUPFAM" id="SSF53448">
    <property type="entry name" value="Nucleotide-diphospho-sugar transferases"/>
    <property type="match status" value="1"/>
</dbReference>
<organism evidence="2 3">
    <name type="scientific">Aurantimicrobium photophilum</name>
    <dbReference type="NCBI Taxonomy" id="1987356"/>
    <lineage>
        <taxon>Bacteria</taxon>
        <taxon>Bacillati</taxon>
        <taxon>Actinomycetota</taxon>
        <taxon>Actinomycetes</taxon>
        <taxon>Micrococcales</taxon>
        <taxon>Microbacteriaceae</taxon>
        <taxon>Aurantimicrobium</taxon>
    </lineage>
</organism>
<dbReference type="EMBL" id="CP023994">
    <property type="protein sequence ID" value="AWR21056.1"/>
    <property type="molecule type" value="Genomic_DNA"/>
</dbReference>
<dbReference type="AlphaFoldDB" id="A0A2Z3RYP4"/>
<dbReference type="GO" id="GO:0016740">
    <property type="term" value="F:transferase activity"/>
    <property type="evidence" value="ECO:0007669"/>
    <property type="project" value="UniProtKB-KW"/>
</dbReference>
<dbReference type="Gene3D" id="3.90.550.10">
    <property type="entry name" value="Spore Coat Polysaccharide Biosynthesis Protein SpsA, Chain A"/>
    <property type="match status" value="1"/>
</dbReference>
<dbReference type="KEGG" id="aum:AURMO_00439"/>
<dbReference type="Pfam" id="PF00535">
    <property type="entry name" value="Glycos_transf_2"/>
    <property type="match status" value="1"/>
</dbReference>
<dbReference type="CDD" id="cd00761">
    <property type="entry name" value="Glyco_tranf_GTA_type"/>
    <property type="match status" value="1"/>
</dbReference>
<sequence>MMSTPLVDVVIPVHSQTRPISRAVSSVLDHTDAAVRVNVVAHNISEKVISDNLGALVNDPRVRLLHLEDGIASPAGPMNFGLDHCTAKFVAVMGSDDEFQAGAIDSWLHVQSEGRADFVIAQIRNVGGGLVPSPPARPRRRFNLDPVKDRLSYRSAPLGLLSREKFPQLRFAANLASGEDLPYVTELWFTGKNIAFDRTGPAYLVHADADDRVTSAPRPISEDFAFLELIFESTWGKTATEGERSAVGIKMIRGHLFDAVVNRAKSGFIASEREALAHVANYISSWSGGAEKYLSILDHQVFTGILQNSLSTEKMMELISKRWNYRSVDVLVTKNPLRIFHSQAPLRTYIGGYFV</sequence>
<reference evidence="2 3" key="1">
    <citation type="submission" date="2017-10" db="EMBL/GenBank/DDBJ databases">
        <title>Genome of an Actinobacterium that displays light-enhanced growth.</title>
        <authorList>
            <person name="Maresca J.A."/>
            <person name="Hempel P."/>
            <person name="Shevchenko O."/>
            <person name="Miller K.J."/>
            <person name="Hahn M.W."/>
        </authorList>
    </citation>
    <scope>NUCLEOTIDE SEQUENCE [LARGE SCALE GENOMIC DNA]</scope>
    <source>
        <strain evidence="2 3">MWH-Mo1</strain>
    </source>
</reference>
<gene>
    <name evidence="2" type="ORF">AURMO_00439</name>
</gene>